<dbReference type="Gene3D" id="3.40.30.10">
    <property type="entry name" value="Glutaredoxin"/>
    <property type="match status" value="1"/>
</dbReference>
<dbReference type="PANTHER" id="PTHR13887">
    <property type="entry name" value="GLUTATHIONE S-TRANSFERASE KAPPA"/>
    <property type="match status" value="1"/>
</dbReference>
<dbReference type="Proteomes" id="UP000287394">
    <property type="component" value="Chromosome"/>
</dbReference>
<name>A0A402CWD7_9BACT</name>
<evidence type="ECO:0000313" key="3">
    <source>
        <dbReference type="Proteomes" id="UP000287394"/>
    </source>
</evidence>
<dbReference type="Pfam" id="PF13462">
    <property type="entry name" value="Thioredoxin_4"/>
    <property type="match status" value="1"/>
</dbReference>
<accession>A0A402CWD7</accession>
<dbReference type="AlphaFoldDB" id="A0A402CWD7"/>
<comment type="similarity">
    <text evidence="1">Belongs to the thioredoxin family. DsbA subfamily.</text>
</comment>
<organism evidence="2 3">
    <name type="scientific">Capsulimonas corticalis</name>
    <dbReference type="NCBI Taxonomy" id="2219043"/>
    <lineage>
        <taxon>Bacteria</taxon>
        <taxon>Bacillati</taxon>
        <taxon>Armatimonadota</taxon>
        <taxon>Armatimonadia</taxon>
        <taxon>Capsulimonadales</taxon>
        <taxon>Capsulimonadaceae</taxon>
        <taxon>Capsulimonas</taxon>
    </lineage>
</organism>
<keyword evidence="3" id="KW-1185">Reference proteome</keyword>
<protein>
    <submittedName>
        <fullName evidence="2">Uncharacterized protein</fullName>
    </submittedName>
</protein>
<dbReference type="SUPFAM" id="SSF52833">
    <property type="entry name" value="Thioredoxin-like"/>
    <property type="match status" value="1"/>
</dbReference>
<proteinExistence type="inferred from homology"/>
<evidence type="ECO:0000313" key="2">
    <source>
        <dbReference type="EMBL" id="BDI34105.1"/>
    </source>
</evidence>
<dbReference type="FunCoup" id="A0A402CWD7">
    <property type="interactions" value="4"/>
</dbReference>
<evidence type="ECO:0000256" key="1">
    <source>
        <dbReference type="ARBA" id="ARBA00005791"/>
    </source>
</evidence>
<gene>
    <name evidence="2" type="ORF">CCAX7_61560</name>
</gene>
<dbReference type="KEGG" id="ccot:CCAX7_61560"/>
<reference evidence="2 3" key="1">
    <citation type="journal article" date="2019" name="Int. J. Syst. Evol. Microbiol.">
        <title>Capsulimonas corticalis gen. nov., sp. nov., an aerobic capsulated bacterium, of a novel bacterial order, Capsulimonadales ord. nov., of the class Armatimonadia of the phylum Armatimonadetes.</title>
        <authorList>
            <person name="Li J."/>
            <person name="Kudo C."/>
            <person name="Tonouchi A."/>
        </authorList>
    </citation>
    <scope>NUCLEOTIDE SEQUENCE [LARGE SCALE GENOMIC DNA]</scope>
    <source>
        <strain evidence="2 3">AX-7</strain>
    </source>
</reference>
<dbReference type="InterPro" id="IPR012336">
    <property type="entry name" value="Thioredoxin-like_fold"/>
</dbReference>
<dbReference type="InterPro" id="IPR036249">
    <property type="entry name" value="Thioredoxin-like_sf"/>
</dbReference>
<dbReference type="EMBL" id="AP025739">
    <property type="protein sequence ID" value="BDI34105.1"/>
    <property type="molecule type" value="Genomic_DNA"/>
</dbReference>
<sequence>MPISDRDHSQGPTEAVVTLLEYGDYADPKCADAQPRIRSYQARMGCRLRFVFRHFPTPGLRAHAAEAAEAAGRQGRFWEMHDTLFEHQSALGSGHIVEYARDLGLDMDQFLRDMTGHVSGEHVRQDRESGVHSGVTGAPAFFINGARRLDDWEEIPQDDN</sequence>
<dbReference type="PANTHER" id="PTHR13887:SF55">
    <property type="entry name" value="SLR0313 PROTEIN"/>
    <property type="match status" value="1"/>
</dbReference>